<feature type="compositionally biased region" description="Low complexity" evidence="1">
    <location>
        <begin position="886"/>
        <end position="899"/>
    </location>
</feature>
<evidence type="ECO:0000313" key="2">
    <source>
        <dbReference type="EMBL" id="KAJ9606270.1"/>
    </source>
</evidence>
<feature type="compositionally biased region" description="Low complexity" evidence="1">
    <location>
        <begin position="910"/>
        <end position="958"/>
    </location>
</feature>
<feature type="compositionally biased region" description="Low complexity" evidence="1">
    <location>
        <begin position="866"/>
        <end position="876"/>
    </location>
</feature>
<keyword evidence="3" id="KW-1185">Reference proteome</keyword>
<accession>A0AA38X3U0</accession>
<feature type="compositionally biased region" description="Polar residues" evidence="1">
    <location>
        <begin position="559"/>
        <end position="584"/>
    </location>
</feature>
<name>A0AA38X3U0_9EURO</name>
<feature type="compositionally biased region" description="Acidic residues" evidence="1">
    <location>
        <begin position="1090"/>
        <end position="1101"/>
    </location>
</feature>
<feature type="compositionally biased region" description="Polar residues" evidence="1">
    <location>
        <begin position="668"/>
        <end position="678"/>
    </location>
</feature>
<evidence type="ECO:0000256" key="1">
    <source>
        <dbReference type="SAM" id="MobiDB-lite"/>
    </source>
</evidence>
<feature type="region of interest" description="Disordered" evidence="1">
    <location>
        <begin position="218"/>
        <end position="237"/>
    </location>
</feature>
<feature type="compositionally biased region" description="Low complexity" evidence="1">
    <location>
        <begin position="795"/>
        <end position="807"/>
    </location>
</feature>
<feature type="compositionally biased region" description="Basic and acidic residues" evidence="1">
    <location>
        <begin position="734"/>
        <end position="752"/>
    </location>
</feature>
<sequence>MVRIRVAARVFSEDDYLKNIKLGRSIASSIKDEKRLVVIVREPYQWQIGTLLLEIKRAYESCYGRELPTVKYLKDADDFDISLRSYVSDVLLDEGRAQTDASDQRVTVNVVSEQGRRVREGSVAVGNQLEDPQFRLQLEQTSRPPVPTFPGLPSSLGKRPLQYADGTSSIPIGAKRAKHIEIPETHNEEQEQDLISSIEHDEPQGSVELVRGTQYSTLDQRNAQDQPLLVPKDESPELRRLLQNVPPATDDELEELPEQPPHFVSRKKSKEQLTDAQASPRFGKPHRPLPSPTQTARQCLQVVKGPITPPSETSGNQLTPASLQRQRSEDAAKSAAQLSSASSSKFKRNDIYDYPESDIDDSQMSPRSRQGQLSHKKSKDRLNRIESLKSPQNRRGEDPGLSISQAIDTLDDESVFGDDRPLEQSFRTPEDVSGKTSSRSVEETETSVYEDPDMGDDEEAEKTQDTASQKADSKASANSAHANGDTDTPSSKSATTPSKQHSVELKSQGKTAQIAKTTTLNPNPNPKQVKATPGGKETASTSKGSAARGRKRKRKQSSDTTSVDGDSRSSLNGSDSASVPITQSPVKVTKPAKKAKASRSTPSLDSAGEQLSQNLQDSTEKLALKVSNKKPINEHKKPQTTTPGKKDKQVVAEGSAKKNASKILNGKPSEQSEASTLPTKKVKKPRTAEQPSPPPPDIVVQRVEQGAGASPALPKPLPQWGSDTATIPAKGKYTAKDSKGTLDVDEHDDSRKSPSVGIGLTAEELKTMESRKNMTKEQYEAEKKRKQQEAKKQAKQVVTKKSQTTDKPATDKKTQAKEAQPEDPKPTTISTKSKVRKSLPSEGRSQVSLQRSATGSSVATSEDGGSKSSTKSLTGGNAKVVRRESTGASSSQASNAGSALPLRTPGKVIAKSPSVTSATTSKTAKPAQQKKAEATPAKAPTKSPSVTSATTKKTQKSTFQPESSSQQSKANKTPTAVTKKPAPAGSSTTKANSKAPGNPPAKTSQVTKPYKLTLGELHQTLRSGNNPPEVNKGGLLSQTKQIQKPVFVVEDDEEDEEASDSSEEEEEKPKVAAKAGNKVQIVVQKKQPLEDDDLDEEESSESESKKKKTSKDKQVPPKTTAQGKVAGRPDPSIRDKSISSDDEDEDEDDEL</sequence>
<feature type="compositionally biased region" description="Polar residues" evidence="1">
    <location>
        <begin position="508"/>
        <end position="522"/>
    </location>
</feature>
<feature type="compositionally biased region" description="Low complexity" evidence="1">
    <location>
        <begin position="485"/>
        <end position="499"/>
    </location>
</feature>
<feature type="region of interest" description="Disordered" evidence="1">
    <location>
        <begin position="261"/>
        <end position="1151"/>
    </location>
</feature>
<feature type="compositionally biased region" description="Acidic residues" evidence="1">
    <location>
        <begin position="1049"/>
        <end position="1066"/>
    </location>
</feature>
<feature type="compositionally biased region" description="Polar residues" evidence="1">
    <location>
        <begin position="362"/>
        <end position="373"/>
    </location>
</feature>
<feature type="compositionally biased region" description="Low complexity" evidence="1">
    <location>
        <begin position="333"/>
        <end position="344"/>
    </location>
</feature>
<feature type="compositionally biased region" description="Polar residues" evidence="1">
    <location>
        <begin position="465"/>
        <end position="481"/>
    </location>
</feature>
<dbReference type="AlphaFoldDB" id="A0AA38X3U0"/>
<organism evidence="2 3">
    <name type="scientific">Cladophialophora chaetospira</name>
    <dbReference type="NCBI Taxonomy" id="386627"/>
    <lineage>
        <taxon>Eukaryota</taxon>
        <taxon>Fungi</taxon>
        <taxon>Dikarya</taxon>
        <taxon>Ascomycota</taxon>
        <taxon>Pezizomycotina</taxon>
        <taxon>Eurotiomycetes</taxon>
        <taxon>Chaetothyriomycetidae</taxon>
        <taxon>Chaetothyriales</taxon>
        <taxon>Herpotrichiellaceae</taxon>
        <taxon>Cladophialophora</taxon>
    </lineage>
</organism>
<dbReference type="Proteomes" id="UP001172673">
    <property type="component" value="Unassembled WGS sequence"/>
</dbReference>
<feature type="compositionally biased region" description="Basic and acidic residues" evidence="1">
    <location>
        <begin position="763"/>
        <end position="792"/>
    </location>
</feature>
<feature type="compositionally biased region" description="Acidic residues" evidence="1">
    <location>
        <begin position="443"/>
        <end position="460"/>
    </location>
</feature>
<feature type="compositionally biased region" description="Basic and acidic residues" evidence="1">
    <location>
        <begin position="417"/>
        <end position="433"/>
    </location>
</feature>
<comment type="caution">
    <text evidence="2">The sequence shown here is derived from an EMBL/GenBank/DDBJ whole genome shotgun (WGS) entry which is preliminary data.</text>
</comment>
<proteinExistence type="predicted"/>
<evidence type="ECO:0008006" key="4">
    <source>
        <dbReference type="Google" id="ProtNLM"/>
    </source>
</evidence>
<dbReference type="EMBL" id="JAPDRK010000014">
    <property type="protein sequence ID" value="KAJ9606270.1"/>
    <property type="molecule type" value="Genomic_DNA"/>
</dbReference>
<feature type="compositionally biased region" description="Polar residues" evidence="1">
    <location>
        <begin position="598"/>
        <end position="617"/>
    </location>
</feature>
<evidence type="ECO:0000313" key="3">
    <source>
        <dbReference type="Proteomes" id="UP001172673"/>
    </source>
</evidence>
<feature type="compositionally biased region" description="Acidic residues" evidence="1">
    <location>
        <begin position="1140"/>
        <end position="1151"/>
    </location>
</feature>
<protein>
    <recommendedName>
        <fullName evidence="4">Nucleolar protein Dnt1-like N-terminal domain-containing protein</fullName>
    </recommendedName>
</protein>
<feature type="compositionally biased region" description="Basic and acidic residues" evidence="1">
    <location>
        <begin position="808"/>
        <end position="825"/>
    </location>
</feature>
<feature type="compositionally biased region" description="Polar residues" evidence="1">
    <location>
        <begin position="959"/>
        <end position="976"/>
    </location>
</feature>
<gene>
    <name evidence="2" type="ORF">H2200_009231</name>
</gene>
<feature type="compositionally biased region" description="Polar residues" evidence="1">
    <location>
        <begin position="310"/>
        <end position="325"/>
    </location>
</feature>
<reference evidence="2" key="1">
    <citation type="submission" date="2022-10" db="EMBL/GenBank/DDBJ databases">
        <title>Culturing micro-colonial fungi from biological soil crusts in the Mojave desert and describing Neophaeococcomyces mojavensis, and introducing the new genera and species Taxawa tesnikishii.</title>
        <authorList>
            <person name="Kurbessoian T."/>
            <person name="Stajich J.E."/>
        </authorList>
    </citation>
    <scope>NUCLEOTIDE SEQUENCE</scope>
    <source>
        <strain evidence="2">TK_41</strain>
    </source>
</reference>
<feature type="compositionally biased region" description="Polar residues" evidence="1">
    <location>
        <begin position="843"/>
        <end position="860"/>
    </location>
</feature>